<evidence type="ECO:0000256" key="5">
    <source>
        <dbReference type="ARBA" id="ARBA00022989"/>
    </source>
</evidence>
<evidence type="ECO:0000313" key="12">
    <source>
        <dbReference type="Proteomes" id="UP000036406"/>
    </source>
</evidence>
<dbReference type="Proteomes" id="UP000036406">
    <property type="component" value="Chromosome"/>
</dbReference>
<keyword evidence="11" id="KW-0969">Cilium</keyword>
<proteinExistence type="inferred from homology"/>
<keyword evidence="4" id="KW-0283">Flagellar rotation</keyword>
<comment type="subcellular location">
    <subcellularLocation>
        <location evidence="1">Cell membrane</location>
        <topology evidence="1">Multi-pass membrane protein</topology>
    </subcellularLocation>
    <subcellularLocation>
        <location evidence="7">Membrane</location>
        <topology evidence="7">Multi-pass membrane protein</topology>
    </subcellularLocation>
</comment>
<accession>A0A0H4I260</accession>
<keyword evidence="12" id="KW-1185">Reference proteome</keyword>
<evidence type="ECO:0000256" key="2">
    <source>
        <dbReference type="ARBA" id="ARBA00022475"/>
    </source>
</evidence>
<dbReference type="Pfam" id="PF01618">
    <property type="entry name" value="MotA_ExbB"/>
    <property type="match status" value="1"/>
</dbReference>
<evidence type="ECO:0000256" key="3">
    <source>
        <dbReference type="ARBA" id="ARBA00022692"/>
    </source>
</evidence>
<keyword evidence="5 8" id="KW-1133">Transmembrane helix</keyword>
<dbReference type="PANTHER" id="PTHR30433">
    <property type="entry name" value="CHEMOTAXIS PROTEIN MOTA"/>
    <property type="match status" value="1"/>
</dbReference>
<organism evidence="11 12">
    <name type="scientific">Marinobacter psychrophilus</name>
    <dbReference type="NCBI Taxonomy" id="330734"/>
    <lineage>
        <taxon>Bacteria</taxon>
        <taxon>Pseudomonadati</taxon>
        <taxon>Pseudomonadota</taxon>
        <taxon>Gammaproteobacteria</taxon>
        <taxon>Pseudomonadales</taxon>
        <taxon>Marinobacteraceae</taxon>
        <taxon>Marinobacter</taxon>
    </lineage>
</organism>
<keyword evidence="6 8" id="KW-0472">Membrane</keyword>
<evidence type="ECO:0000256" key="6">
    <source>
        <dbReference type="ARBA" id="ARBA00023136"/>
    </source>
</evidence>
<dbReference type="RefSeq" id="WP_048384611.1">
    <property type="nucleotide sequence ID" value="NZ_CP011494.1"/>
</dbReference>
<name>A0A0H4I260_9GAMM</name>
<dbReference type="GO" id="GO:0006935">
    <property type="term" value="P:chemotaxis"/>
    <property type="evidence" value="ECO:0007669"/>
    <property type="project" value="InterPro"/>
</dbReference>
<dbReference type="InterPro" id="IPR047055">
    <property type="entry name" value="MotA-like"/>
</dbReference>
<dbReference type="AlphaFoldDB" id="A0A0H4I260"/>
<dbReference type="GO" id="GO:0015031">
    <property type="term" value="P:protein transport"/>
    <property type="evidence" value="ECO:0007669"/>
    <property type="project" value="UniProtKB-KW"/>
</dbReference>
<dbReference type="InterPro" id="IPR046786">
    <property type="entry name" value="MotA_N"/>
</dbReference>
<feature type="transmembrane region" description="Helical" evidence="8">
    <location>
        <begin position="181"/>
        <end position="204"/>
    </location>
</feature>
<feature type="transmembrane region" description="Helical" evidence="8">
    <location>
        <begin position="145"/>
        <end position="169"/>
    </location>
</feature>
<feature type="domain" description="Motility protein A N-terminal" evidence="10">
    <location>
        <begin position="7"/>
        <end position="73"/>
    </location>
</feature>
<keyword evidence="11" id="KW-0966">Cell projection</keyword>
<dbReference type="STRING" id="330734.ABA45_05300"/>
<dbReference type="PATRIC" id="fig|330734.3.peg.1122"/>
<keyword evidence="7" id="KW-0653">Protein transport</keyword>
<keyword evidence="7" id="KW-0813">Transport</keyword>
<keyword evidence="3 8" id="KW-0812">Transmembrane</keyword>
<dbReference type="InterPro" id="IPR002898">
    <property type="entry name" value="MotA_ExbB_proton_chnl"/>
</dbReference>
<evidence type="ECO:0000256" key="1">
    <source>
        <dbReference type="ARBA" id="ARBA00004651"/>
    </source>
</evidence>
<dbReference type="NCBIfam" id="NF006583">
    <property type="entry name" value="PRK09109.1"/>
    <property type="match status" value="1"/>
</dbReference>
<evidence type="ECO:0000256" key="7">
    <source>
        <dbReference type="RuleBase" id="RU004057"/>
    </source>
</evidence>
<protein>
    <submittedName>
        <fullName evidence="11">Flagellar motor protein</fullName>
    </submittedName>
</protein>
<evidence type="ECO:0000259" key="10">
    <source>
        <dbReference type="Pfam" id="PF20560"/>
    </source>
</evidence>
<evidence type="ECO:0000259" key="9">
    <source>
        <dbReference type="Pfam" id="PF01618"/>
    </source>
</evidence>
<gene>
    <name evidence="11" type="primary">motC</name>
    <name evidence="11" type="ORF">ABA45_05300</name>
</gene>
<feature type="domain" description="MotA/TolQ/ExbB proton channel" evidence="9">
    <location>
        <begin position="101"/>
        <end position="216"/>
    </location>
</feature>
<dbReference type="GO" id="GO:0005886">
    <property type="term" value="C:plasma membrane"/>
    <property type="evidence" value="ECO:0007669"/>
    <property type="project" value="UniProtKB-SubCell"/>
</dbReference>
<reference evidence="11 12" key="1">
    <citation type="submission" date="2015-05" db="EMBL/GenBank/DDBJ databases">
        <title>Complete genome of Marinobacter psychrophilus strain 20041T isolated from sea-ice of the Canadian Basin.</title>
        <authorList>
            <person name="Song L."/>
            <person name="Ren L."/>
            <person name="Yu Y."/>
            <person name="Wang X."/>
        </authorList>
    </citation>
    <scope>NUCLEOTIDE SEQUENCE [LARGE SCALE GENOMIC DNA]</scope>
    <source>
        <strain evidence="11 12">20041</strain>
    </source>
</reference>
<dbReference type="EMBL" id="CP011494">
    <property type="protein sequence ID" value="AKO51908.1"/>
    <property type="molecule type" value="Genomic_DNA"/>
</dbReference>
<comment type="similarity">
    <text evidence="7">Belongs to the exbB/tolQ family.</text>
</comment>
<evidence type="ECO:0000256" key="8">
    <source>
        <dbReference type="SAM" id="Phobius"/>
    </source>
</evidence>
<evidence type="ECO:0000256" key="4">
    <source>
        <dbReference type="ARBA" id="ARBA00022779"/>
    </source>
</evidence>
<dbReference type="KEGG" id="mpq:ABA45_05300"/>
<feature type="transmembrane region" description="Helical" evidence="8">
    <location>
        <begin position="34"/>
        <end position="56"/>
    </location>
</feature>
<sequence>MDVLSLLGVILAFVAILGGNLLEGGALASLFNAPAALIVIGGTLAATILQTSWPVLKHAFSQSRWVFVRPFVSLEDGLDKVVNWSVIARKNGLLGLEGLAESEPERFVQKGLLLLVDGAESSTIRSIMEVDLDTREQRDLDSARVFEAMGGYSPTIGIIGAVMGLIQVMTNLEDPESLGSGIATAFVATIYGVALANLLFFPVANKLRGLVRERTRYEDMMIEGLIAIAEGENPKSIEIRLRGFLPW</sequence>
<dbReference type="GO" id="GO:0071978">
    <property type="term" value="P:bacterial-type flagellum-dependent swarming motility"/>
    <property type="evidence" value="ECO:0007669"/>
    <property type="project" value="InterPro"/>
</dbReference>
<evidence type="ECO:0000313" key="11">
    <source>
        <dbReference type="EMBL" id="AKO51908.1"/>
    </source>
</evidence>
<keyword evidence="11" id="KW-0282">Flagellum</keyword>
<keyword evidence="2" id="KW-1003">Cell membrane</keyword>
<dbReference type="PANTHER" id="PTHR30433:SF3">
    <property type="entry name" value="MOTILITY PROTEIN A"/>
    <property type="match status" value="1"/>
</dbReference>
<dbReference type="Pfam" id="PF20560">
    <property type="entry name" value="MotA_N"/>
    <property type="match status" value="1"/>
</dbReference>